<evidence type="ECO:0000313" key="2">
    <source>
        <dbReference type="Proteomes" id="UP000092600"/>
    </source>
</evidence>
<proteinExistence type="predicted"/>
<dbReference type="AlphaFoldDB" id="A0A199V463"/>
<reference evidence="1 2" key="1">
    <citation type="journal article" date="2016" name="DNA Res.">
        <title>The draft genome of MD-2 pineapple using hybrid error correction of long reads.</title>
        <authorList>
            <person name="Redwan R.M."/>
            <person name="Saidin A."/>
            <person name="Kumar S.V."/>
        </authorList>
    </citation>
    <scope>NUCLEOTIDE SEQUENCE [LARGE SCALE GENOMIC DNA]</scope>
    <source>
        <strain evidence="2">cv. MD2</strain>
        <tissue evidence="1">Leaf</tissue>
    </source>
</reference>
<comment type="caution">
    <text evidence="1">The sequence shown here is derived from an EMBL/GenBank/DDBJ whole genome shotgun (WGS) entry which is preliminary data.</text>
</comment>
<accession>A0A199V463</accession>
<dbReference type="EMBL" id="LSRQ01003366">
    <property type="protein sequence ID" value="OAY71650.1"/>
    <property type="molecule type" value="Genomic_DNA"/>
</dbReference>
<evidence type="ECO:0000313" key="1">
    <source>
        <dbReference type="EMBL" id="OAY71650.1"/>
    </source>
</evidence>
<protein>
    <submittedName>
        <fullName evidence="1">Uncharacterized protein</fullName>
    </submittedName>
</protein>
<gene>
    <name evidence="1" type="ORF">ACMD2_10577</name>
</gene>
<dbReference type="Proteomes" id="UP000092600">
    <property type="component" value="Unassembled WGS sequence"/>
</dbReference>
<organism evidence="1 2">
    <name type="scientific">Ananas comosus</name>
    <name type="common">Pineapple</name>
    <name type="synonym">Ananas ananas</name>
    <dbReference type="NCBI Taxonomy" id="4615"/>
    <lineage>
        <taxon>Eukaryota</taxon>
        <taxon>Viridiplantae</taxon>
        <taxon>Streptophyta</taxon>
        <taxon>Embryophyta</taxon>
        <taxon>Tracheophyta</taxon>
        <taxon>Spermatophyta</taxon>
        <taxon>Magnoliopsida</taxon>
        <taxon>Liliopsida</taxon>
        <taxon>Poales</taxon>
        <taxon>Bromeliaceae</taxon>
        <taxon>Bromelioideae</taxon>
        <taxon>Ananas</taxon>
    </lineage>
</organism>
<name>A0A199V463_ANACO</name>
<sequence length="91" mass="9982">MENSHPKALSSSPWLLQAVVQSILLSPPTPISSAFYGIRKLADLYARERLLTPGFYDPGRNVILFFSTISSICTGSAVLRDVHSICLTQCL</sequence>